<evidence type="ECO:0000259" key="1">
    <source>
        <dbReference type="Pfam" id="PF00582"/>
    </source>
</evidence>
<dbReference type="EMBL" id="FNXT01001264">
    <property type="protein sequence ID" value="SZX76662.1"/>
    <property type="molecule type" value="Genomic_DNA"/>
</dbReference>
<dbReference type="InterPro" id="IPR014729">
    <property type="entry name" value="Rossmann-like_a/b/a_fold"/>
</dbReference>
<dbReference type="Pfam" id="PF00582">
    <property type="entry name" value="Usp"/>
    <property type="match status" value="1"/>
</dbReference>
<dbReference type="SUPFAM" id="SSF52402">
    <property type="entry name" value="Adenine nucleotide alpha hydrolases-like"/>
    <property type="match status" value="1"/>
</dbReference>
<dbReference type="Proteomes" id="UP000256970">
    <property type="component" value="Unassembled WGS sequence"/>
</dbReference>
<dbReference type="Gene3D" id="3.40.50.620">
    <property type="entry name" value="HUPs"/>
    <property type="match status" value="1"/>
</dbReference>
<dbReference type="InterPro" id="IPR006016">
    <property type="entry name" value="UspA"/>
</dbReference>
<organism evidence="2 3">
    <name type="scientific">Tetradesmus obliquus</name>
    <name type="common">Green alga</name>
    <name type="synonym">Acutodesmus obliquus</name>
    <dbReference type="NCBI Taxonomy" id="3088"/>
    <lineage>
        <taxon>Eukaryota</taxon>
        <taxon>Viridiplantae</taxon>
        <taxon>Chlorophyta</taxon>
        <taxon>core chlorophytes</taxon>
        <taxon>Chlorophyceae</taxon>
        <taxon>CS clade</taxon>
        <taxon>Sphaeropleales</taxon>
        <taxon>Scenedesmaceae</taxon>
        <taxon>Tetradesmus</taxon>
    </lineage>
</organism>
<protein>
    <recommendedName>
        <fullName evidence="1">UspA domain-containing protein</fullName>
    </recommendedName>
</protein>
<gene>
    <name evidence="2" type="ORF">BQ4739_LOCUS17034</name>
</gene>
<keyword evidence="3" id="KW-1185">Reference proteome</keyword>
<proteinExistence type="predicted"/>
<feature type="domain" description="UspA" evidence="1">
    <location>
        <begin position="7"/>
        <end position="173"/>
    </location>
</feature>
<evidence type="ECO:0000313" key="2">
    <source>
        <dbReference type="EMBL" id="SZX76662.1"/>
    </source>
</evidence>
<dbReference type="AlphaFoldDB" id="A0A383WHG0"/>
<sequence>MSSSEGRAILLAVDDSDACQLMLQWVLDSDLLLPGDKLHLLHVTMRDTAGSNQLPGGDYFEQAHPHEAQRVVLAMLQRRFLGSLEALGMRPTVHIVQYYPVATVVCLQASQCAKTIGRLICAKAQDLNCSHVYLAAGRGQQHHSSRGVLARMLSGPGIKQYVQQHCTVPLTIVAAAGDTAEVAEFEAAAAAAGKPSSGGGTAQGPSAV</sequence>
<reference evidence="2 3" key="1">
    <citation type="submission" date="2016-10" db="EMBL/GenBank/DDBJ databases">
        <authorList>
            <person name="Cai Z."/>
        </authorList>
    </citation>
    <scope>NUCLEOTIDE SEQUENCE [LARGE SCALE GENOMIC DNA]</scope>
</reference>
<name>A0A383WHG0_TETOB</name>
<evidence type="ECO:0000313" key="3">
    <source>
        <dbReference type="Proteomes" id="UP000256970"/>
    </source>
</evidence>
<accession>A0A383WHG0</accession>